<gene>
    <name evidence="1" type="ORF">DACRYDRAFT_22866</name>
</gene>
<dbReference type="PANTHER" id="PTHR39473">
    <property type="match status" value="1"/>
</dbReference>
<dbReference type="AlphaFoldDB" id="M5GAV9"/>
<dbReference type="Proteomes" id="UP000030653">
    <property type="component" value="Unassembled WGS sequence"/>
</dbReference>
<reference evidence="1 2" key="1">
    <citation type="journal article" date="2012" name="Science">
        <title>The Paleozoic origin of enzymatic lignin decomposition reconstructed from 31 fungal genomes.</title>
        <authorList>
            <person name="Floudas D."/>
            <person name="Binder M."/>
            <person name="Riley R."/>
            <person name="Barry K."/>
            <person name="Blanchette R.A."/>
            <person name="Henrissat B."/>
            <person name="Martinez A.T."/>
            <person name="Otillar R."/>
            <person name="Spatafora J.W."/>
            <person name="Yadav J.S."/>
            <person name="Aerts A."/>
            <person name="Benoit I."/>
            <person name="Boyd A."/>
            <person name="Carlson A."/>
            <person name="Copeland A."/>
            <person name="Coutinho P.M."/>
            <person name="de Vries R.P."/>
            <person name="Ferreira P."/>
            <person name="Findley K."/>
            <person name="Foster B."/>
            <person name="Gaskell J."/>
            <person name="Glotzer D."/>
            <person name="Gorecki P."/>
            <person name="Heitman J."/>
            <person name="Hesse C."/>
            <person name="Hori C."/>
            <person name="Igarashi K."/>
            <person name="Jurgens J.A."/>
            <person name="Kallen N."/>
            <person name="Kersten P."/>
            <person name="Kohler A."/>
            <person name="Kuees U."/>
            <person name="Kumar T.K.A."/>
            <person name="Kuo A."/>
            <person name="LaButti K."/>
            <person name="Larrondo L.F."/>
            <person name="Lindquist E."/>
            <person name="Ling A."/>
            <person name="Lombard V."/>
            <person name="Lucas S."/>
            <person name="Lundell T."/>
            <person name="Martin R."/>
            <person name="McLaughlin D.J."/>
            <person name="Morgenstern I."/>
            <person name="Morin E."/>
            <person name="Murat C."/>
            <person name="Nagy L.G."/>
            <person name="Nolan M."/>
            <person name="Ohm R.A."/>
            <person name="Patyshakuliyeva A."/>
            <person name="Rokas A."/>
            <person name="Ruiz-Duenas F.J."/>
            <person name="Sabat G."/>
            <person name="Salamov A."/>
            <person name="Samejima M."/>
            <person name="Schmutz J."/>
            <person name="Slot J.C."/>
            <person name="St John F."/>
            <person name="Stenlid J."/>
            <person name="Sun H."/>
            <person name="Sun S."/>
            <person name="Syed K."/>
            <person name="Tsang A."/>
            <person name="Wiebenga A."/>
            <person name="Young D."/>
            <person name="Pisabarro A."/>
            <person name="Eastwood D.C."/>
            <person name="Martin F."/>
            <person name="Cullen D."/>
            <person name="Grigoriev I.V."/>
            <person name="Hibbett D.S."/>
        </authorList>
    </citation>
    <scope>NUCLEOTIDE SEQUENCE [LARGE SCALE GENOMIC DNA]</scope>
    <source>
        <strain evidence="1 2">DJM-731 SS1</strain>
    </source>
</reference>
<organism evidence="1 2">
    <name type="scientific">Dacryopinax primogenitus (strain DJM 731)</name>
    <name type="common">Brown rot fungus</name>
    <dbReference type="NCBI Taxonomy" id="1858805"/>
    <lineage>
        <taxon>Eukaryota</taxon>
        <taxon>Fungi</taxon>
        <taxon>Dikarya</taxon>
        <taxon>Basidiomycota</taxon>
        <taxon>Agaricomycotina</taxon>
        <taxon>Dacrymycetes</taxon>
        <taxon>Dacrymycetales</taxon>
        <taxon>Dacrymycetaceae</taxon>
        <taxon>Dacryopinax</taxon>
    </lineage>
</organism>
<name>M5GAV9_DACPD</name>
<protein>
    <submittedName>
        <fullName evidence="1">Uncharacterized protein</fullName>
    </submittedName>
</protein>
<dbReference type="PANTHER" id="PTHR39473:SF1">
    <property type="entry name" value="DINB-LIKE DOMAIN-CONTAINING PROTEIN"/>
    <property type="match status" value="1"/>
</dbReference>
<dbReference type="OrthoDB" id="5564877at2759"/>
<keyword evidence="2" id="KW-1185">Reference proteome</keyword>
<dbReference type="RefSeq" id="XP_040627965.1">
    <property type="nucleotide sequence ID" value="XM_040772989.1"/>
</dbReference>
<dbReference type="EMBL" id="JH795865">
    <property type="protein sequence ID" value="EJU01068.1"/>
    <property type="molecule type" value="Genomic_DNA"/>
</dbReference>
<dbReference type="OMA" id="FARELWF"/>
<accession>M5GAV9</accession>
<evidence type="ECO:0000313" key="2">
    <source>
        <dbReference type="Proteomes" id="UP000030653"/>
    </source>
</evidence>
<proteinExistence type="predicted"/>
<dbReference type="HOGENOM" id="CLU_083400_1_0_1"/>
<evidence type="ECO:0000313" key="1">
    <source>
        <dbReference type="EMBL" id="EJU01068.1"/>
    </source>
</evidence>
<dbReference type="GeneID" id="63688051"/>
<dbReference type="STRING" id="1858805.M5GAV9"/>
<sequence length="198" mass="22463">MSAQTYDDTGSVQDRPLEQYIFVSTAILQQGVDLLKNVLKEDEQLVYDSKMLPGSSIGKHLRHARDYFNLLLLCLSRPKPLQLNYDIRSRNVPMETSRRIAALELEGTIKQLRDLQEKGQSILDEPITLEAVTPFKQVMQTTVGRELWFAGLHAIHHWSMIRLIAAGEMGIELEHSFGVAPSTLQHRGHEGITTKARF</sequence>